<sequence length="59" mass="6820">MRLPSARLVNPYRSLGATYDYTSPSHFPRFFPFPRVTRVGSRSIPNEQFPWIETACLTS</sequence>
<proteinExistence type="predicted"/>
<dbReference type="EMBL" id="LKAM01000022">
    <property type="protein sequence ID" value="KUM45247.1"/>
    <property type="molecule type" value="Genomic_DNA"/>
</dbReference>
<organism evidence="1">
    <name type="scientific">Picea glauca</name>
    <name type="common">White spruce</name>
    <name type="synonym">Pinus glauca</name>
    <dbReference type="NCBI Taxonomy" id="3330"/>
    <lineage>
        <taxon>Eukaryota</taxon>
        <taxon>Viridiplantae</taxon>
        <taxon>Streptophyta</taxon>
        <taxon>Embryophyta</taxon>
        <taxon>Tracheophyta</taxon>
        <taxon>Spermatophyta</taxon>
        <taxon>Pinopsida</taxon>
        <taxon>Pinidae</taxon>
        <taxon>Conifers I</taxon>
        <taxon>Pinales</taxon>
        <taxon>Pinaceae</taxon>
        <taxon>Picea</taxon>
    </lineage>
</organism>
<keyword evidence="1" id="KW-0496">Mitochondrion</keyword>
<geneLocation type="mitochondrion" evidence="1"/>
<protein>
    <submittedName>
        <fullName evidence="1">Uncharacterized protein</fullName>
    </submittedName>
</protein>
<accession>A0A117NFI0</accession>
<evidence type="ECO:0000313" key="1">
    <source>
        <dbReference type="EMBL" id="KUM45247.1"/>
    </source>
</evidence>
<comment type="caution">
    <text evidence="1">The sequence shown here is derived from an EMBL/GenBank/DDBJ whole genome shotgun (WGS) entry which is preliminary data.</text>
</comment>
<gene>
    <name evidence="1" type="ORF">ABT39_MTgene3487</name>
</gene>
<name>A0A117NFI0_PICGL</name>
<dbReference type="AlphaFoldDB" id="A0A117NFI0"/>
<reference evidence="1" key="1">
    <citation type="journal article" date="2015" name="Genome Biol. Evol.">
        <title>Organellar Genomes of White Spruce (Picea glauca): Assembly and Annotation.</title>
        <authorList>
            <person name="Jackman S.D."/>
            <person name="Warren R.L."/>
            <person name="Gibb E.A."/>
            <person name="Vandervalk B.P."/>
            <person name="Mohamadi H."/>
            <person name="Chu J."/>
            <person name="Raymond A."/>
            <person name="Pleasance S."/>
            <person name="Coope R."/>
            <person name="Wildung M.R."/>
            <person name="Ritland C.E."/>
            <person name="Bousquet J."/>
            <person name="Jones S.J."/>
            <person name="Bohlmann J."/>
            <person name="Birol I."/>
        </authorList>
    </citation>
    <scope>NUCLEOTIDE SEQUENCE [LARGE SCALE GENOMIC DNA]</scope>
    <source>
        <tissue evidence="1">Flushing bud</tissue>
    </source>
</reference>